<keyword evidence="6 12" id="KW-0479">Metal-binding</keyword>
<sequence length="271" mass="30205">MDFASTSERCLIHSQMSGHQERRSGNKCRGQEEVISSVKELLTLSFGVADLFPSVKFLGFVTGMKPKVKRAHRKLVKILGEIIGDHDSKIKSAKRNVADQSCERDLVDDIFAAGSETAVVTLEWAMAELLRNQRVMNKAQAKRIKRKEIFGYEVPGKTKVIVNVWAIGRDPDIWSNADCFQPERFIGSSSDFKGTNFEFLPFGAGRRMCPGISFASANIELALAPMLYHLRWKLDNGTKPDELDLIESFGGTSRMGNDLYAIATPFVPSIL</sequence>
<comment type="similarity">
    <text evidence="3 13">Belongs to the cytochrome P450 family.</text>
</comment>
<evidence type="ECO:0000256" key="2">
    <source>
        <dbReference type="ARBA" id="ARBA00004167"/>
    </source>
</evidence>
<organism evidence="14 15">
    <name type="scientific">Ficus carica</name>
    <name type="common">Common fig</name>
    <dbReference type="NCBI Taxonomy" id="3494"/>
    <lineage>
        <taxon>Eukaryota</taxon>
        <taxon>Viridiplantae</taxon>
        <taxon>Streptophyta</taxon>
        <taxon>Embryophyta</taxon>
        <taxon>Tracheophyta</taxon>
        <taxon>Spermatophyta</taxon>
        <taxon>Magnoliopsida</taxon>
        <taxon>eudicotyledons</taxon>
        <taxon>Gunneridae</taxon>
        <taxon>Pentapetalae</taxon>
        <taxon>rosids</taxon>
        <taxon>fabids</taxon>
        <taxon>Rosales</taxon>
        <taxon>Moraceae</taxon>
        <taxon>Ficeae</taxon>
        <taxon>Ficus</taxon>
    </lineage>
</organism>
<evidence type="ECO:0000256" key="10">
    <source>
        <dbReference type="ARBA" id="ARBA00023033"/>
    </source>
</evidence>
<comment type="subcellular location">
    <subcellularLocation>
        <location evidence="2">Membrane</location>
        <topology evidence="2">Single-pass membrane protein</topology>
    </subcellularLocation>
</comment>
<dbReference type="InterPro" id="IPR002401">
    <property type="entry name" value="Cyt_P450_E_grp-I"/>
</dbReference>
<dbReference type="PANTHER" id="PTHR47953">
    <property type="entry name" value="OS08G0105600 PROTEIN"/>
    <property type="match status" value="1"/>
</dbReference>
<keyword evidence="4 12" id="KW-0349">Heme</keyword>
<dbReference type="Pfam" id="PF00067">
    <property type="entry name" value="p450"/>
    <property type="match status" value="2"/>
</dbReference>
<dbReference type="GO" id="GO:0004497">
    <property type="term" value="F:monooxygenase activity"/>
    <property type="evidence" value="ECO:0007669"/>
    <property type="project" value="UniProtKB-KW"/>
</dbReference>
<dbReference type="Gramene" id="FCD_00014197-RA">
    <property type="protein sequence ID" value="FCD_00014197-RA:cds"/>
    <property type="gene ID" value="FCD_00014197"/>
</dbReference>
<feature type="binding site" description="axial binding residue" evidence="12">
    <location>
        <position position="209"/>
    </location>
    <ligand>
        <name>heme</name>
        <dbReference type="ChEBI" id="CHEBI:30413"/>
    </ligand>
    <ligandPart>
        <name>Fe</name>
        <dbReference type="ChEBI" id="CHEBI:18248"/>
    </ligandPart>
</feature>
<name>A0AA87Z1C4_FICCA</name>
<dbReference type="GO" id="GO:0005506">
    <property type="term" value="F:iron ion binding"/>
    <property type="evidence" value="ECO:0007669"/>
    <property type="project" value="InterPro"/>
</dbReference>
<dbReference type="InterPro" id="IPR001128">
    <property type="entry name" value="Cyt_P450"/>
</dbReference>
<evidence type="ECO:0000256" key="12">
    <source>
        <dbReference type="PIRSR" id="PIRSR602401-1"/>
    </source>
</evidence>
<accession>A0AA87Z1C4</accession>
<evidence type="ECO:0000256" key="4">
    <source>
        <dbReference type="ARBA" id="ARBA00022617"/>
    </source>
</evidence>
<dbReference type="InterPro" id="IPR017972">
    <property type="entry name" value="Cyt_P450_CS"/>
</dbReference>
<dbReference type="PRINTS" id="PR00385">
    <property type="entry name" value="P450"/>
</dbReference>
<evidence type="ECO:0000256" key="11">
    <source>
        <dbReference type="ARBA" id="ARBA00023136"/>
    </source>
</evidence>
<proteinExistence type="inferred from homology"/>
<reference evidence="14" key="1">
    <citation type="submission" date="2023-07" db="EMBL/GenBank/DDBJ databases">
        <title>draft genome sequence of fig (Ficus carica).</title>
        <authorList>
            <person name="Takahashi T."/>
            <person name="Nishimura K."/>
        </authorList>
    </citation>
    <scope>NUCLEOTIDE SEQUENCE</scope>
</reference>
<dbReference type="SUPFAM" id="SSF48264">
    <property type="entry name" value="Cytochrome P450"/>
    <property type="match status" value="1"/>
</dbReference>
<protein>
    <recommendedName>
        <fullName evidence="16">Cytochrome P450</fullName>
    </recommendedName>
</protein>
<keyword evidence="8 13" id="KW-0560">Oxidoreductase</keyword>
<keyword evidence="5" id="KW-0812">Transmembrane</keyword>
<dbReference type="PRINTS" id="PR00463">
    <property type="entry name" value="EP450I"/>
</dbReference>
<evidence type="ECO:0000256" key="8">
    <source>
        <dbReference type="ARBA" id="ARBA00023002"/>
    </source>
</evidence>
<dbReference type="PROSITE" id="PS00086">
    <property type="entry name" value="CYTOCHROME_P450"/>
    <property type="match status" value="1"/>
</dbReference>
<comment type="cofactor">
    <cofactor evidence="1 12">
        <name>heme</name>
        <dbReference type="ChEBI" id="CHEBI:30413"/>
    </cofactor>
</comment>
<evidence type="ECO:0000256" key="1">
    <source>
        <dbReference type="ARBA" id="ARBA00001971"/>
    </source>
</evidence>
<dbReference type="Gene3D" id="1.10.630.10">
    <property type="entry name" value="Cytochrome P450"/>
    <property type="match status" value="2"/>
</dbReference>
<dbReference type="InterPro" id="IPR052306">
    <property type="entry name" value="CYP450_71D"/>
</dbReference>
<keyword evidence="7" id="KW-1133">Transmembrane helix</keyword>
<evidence type="ECO:0000256" key="6">
    <source>
        <dbReference type="ARBA" id="ARBA00022723"/>
    </source>
</evidence>
<dbReference type="InterPro" id="IPR036396">
    <property type="entry name" value="Cyt_P450_sf"/>
</dbReference>
<gene>
    <name evidence="14" type="ORF">TIFTF001_001748</name>
</gene>
<evidence type="ECO:0000256" key="9">
    <source>
        <dbReference type="ARBA" id="ARBA00023004"/>
    </source>
</evidence>
<evidence type="ECO:0000256" key="3">
    <source>
        <dbReference type="ARBA" id="ARBA00010617"/>
    </source>
</evidence>
<keyword evidence="10 13" id="KW-0503">Monooxygenase</keyword>
<dbReference type="GO" id="GO:0016705">
    <property type="term" value="F:oxidoreductase activity, acting on paired donors, with incorporation or reduction of molecular oxygen"/>
    <property type="evidence" value="ECO:0007669"/>
    <property type="project" value="InterPro"/>
</dbReference>
<keyword evidence="15" id="KW-1185">Reference proteome</keyword>
<keyword evidence="9 12" id="KW-0408">Iron</keyword>
<dbReference type="AlphaFoldDB" id="A0AA87Z1C4"/>
<evidence type="ECO:0000313" key="14">
    <source>
        <dbReference type="EMBL" id="GMN27667.1"/>
    </source>
</evidence>
<comment type="caution">
    <text evidence="14">The sequence shown here is derived from an EMBL/GenBank/DDBJ whole genome shotgun (WGS) entry which is preliminary data.</text>
</comment>
<dbReference type="Proteomes" id="UP001187192">
    <property type="component" value="Unassembled WGS sequence"/>
</dbReference>
<dbReference type="PANTHER" id="PTHR47953:SF19">
    <property type="entry name" value="OS06G0641600 PROTEIN"/>
    <property type="match status" value="1"/>
</dbReference>
<dbReference type="GO" id="GO:0016020">
    <property type="term" value="C:membrane"/>
    <property type="evidence" value="ECO:0007669"/>
    <property type="project" value="UniProtKB-SubCell"/>
</dbReference>
<evidence type="ECO:0000256" key="7">
    <source>
        <dbReference type="ARBA" id="ARBA00022989"/>
    </source>
</evidence>
<evidence type="ECO:0000313" key="15">
    <source>
        <dbReference type="Proteomes" id="UP001187192"/>
    </source>
</evidence>
<evidence type="ECO:0000256" key="13">
    <source>
        <dbReference type="RuleBase" id="RU000461"/>
    </source>
</evidence>
<keyword evidence="11" id="KW-0472">Membrane</keyword>
<dbReference type="EMBL" id="BTGU01000002">
    <property type="protein sequence ID" value="GMN27667.1"/>
    <property type="molecule type" value="Genomic_DNA"/>
</dbReference>
<dbReference type="GO" id="GO:0020037">
    <property type="term" value="F:heme binding"/>
    <property type="evidence" value="ECO:0007669"/>
    <property type="project" value="InterPro"/>
</dbReference>
<evidence type="ECO:0000256" key="5">
    <source>
        <dbReference type="ARBA" id="ARBA00022692"/>
    </source>
</evidence>
<evidence type="ECO:0008006" key="16">
    <source>
        <dbReference type="Google" id="ProtNLM"/>
    </source>
</evidence>